<evidence type="ECO:0000313" key="2">
    <source>
        <dbReference type="Proteomes" id="UP000001037"/>
    </source>
</evidence>
<reference evidence="1 2" key="1">
    <citation type="journal article" date="2011" name="Stand. Genomic Sci.">
        <title>Complete genome sequence of the hyperthermophilic chemolithoautotroph Pyrolobus fumarii type strain (1A).</title>
        <authorList>
            <person name="Anderson I."/>
            <person name="Goker M."/>
            <person name="Nolan M."/>
            <person name="Lucas S."/>
            <person name="Hammon N."/>
            <person name="Deshpande S."/>
            <person name="Cheng J.F."/>
            <person name="Tapia R."/>
            <person name="Han C."/>
            <person name="Goodwin L."/>
            <person name="Pitluck S."/>
            <person name="Huntemann M."/>
            <person name="Liolios K."/>
            <person name="Ivanova N."/>
            <person name="Pagani I."/>
            <person name="Mavromatis K."/>
            <person name="Ovchinikova G."/>
            <person name="Pati A."/>
            <person name="Chen A."/>
            <person name="Palaniappan K."/>
            <person name="Land M."/>
            <person name="Hauser L."/>
            <person name="Brambilla E.M."/>
            <person name="Huber H."/>
            <person name="Yasawong M."/>
            <person name="Rohde M."/>
            <person name="Spring S."/>
            <person name="Abt B."/>
            <person name="Sikorski J."/>
            <person name="Wirth R."/>
            <person name="Detter J.C."/>
            <person name="Woyke T."/>
            <person name="Bristow J."/>
            <person name="Eisen J.A."/>
            <person name="Markowitz V."/>
            <person name="Hugenholtz P."/>
            <person name="Kyrpides N.C."/>
            <person name="Klenk H.P."/>
            <person name="Lapidus A."/>
        </authorList>
    </citation>
    <scope>NUCLEOTIDE SEQUENCE [LARGE SCALE GENOMIC DNA]</scope>
    <source>
        <strain evidence="2">DSM 11204 / 1A</strain>
    </source>
</reference>
<dbReference type="STRING" id="694429.Pyrfu_1635"/>
<name>G0ECC2_PYRF1</name>
<dbReference type="OrthoDB" id="45575at2157"/>
<dbReference type="GeneID" id="11138824"/>
<dbReference type="EMBL" id="CP002838">
    <property type="protein sequence ID" value="AEM39492.1"/>
    <property type="molecule type" value="Genomic_DNA"/>
</dbReference>
<dbReference type="HOGENOM" id="CLU_161132_0_0_2"/>
<proteinExistence type="predicted"/>
<protein>
    <submittedName>
        <fullName evidence="1">Uncharacterized protein</fullName>
    </submittedName>
</protein>
<dbReference type="InParanoid" id="G0ECC2"/>
<dbReference type="RefSeq" id="WP_014027169.1">
    <property type="nucleotide sequence ID" value="NC_015931.1"/>
</dbReference>
<sequence length="129" mass="15279">MAKIVVEMDLAKYKYVDLPAEEAIKLLETIAEVLGRRTQDLSEAIRYVKNFEEFYEYMRKKFKDFIAPPRRPDDFIKGTVIVDKVRLYKTDTGEKRVVIVFDRRVDIEKLKEALKKIGYEEIEVKKSLL</sequence>
<evidence type="ECO:0000313" key="1">
    <source>
        <dbReference type="EMBL" id="AEM39492.1"/>
    </source>
</evidence>
<dbReference type="Proteomes" id="UP000001037">
    <property type="component" value="Chromosome"/>
</dbReference>
<gene>
    <name evidence="1" type="ordered locus">Pyrfu_1635</name>
</gene>
<organism evidence="1 2">
    <name type="scientific">Pyrolobus fumarii (strain DSM 11204 / 1A)</name>
    <dbReference type="NCBI Taxonomy" id="694429"/>
    <lineage>
        <taxon>Archaea</taxon>
        <taxon>Thermoproteota</taxon>
        <taxon>Thermoprotei</taxon>
        <taxon>Desulfurococcales</taxon>
        <taxon>Pyrodictiaceae</taxon>
        <taxon>Pyrolobus</taxon>
    </lineage>
</organism>
<dbReference type="AlphaFoldDB" id="G0ECC2"/>
<dbReference type="eggNOG" id="arCOG04292">
    <property type="taxonomic scope" value="Archaea"/>
</dbReference>
<keyword evidence="2" id="KW-1185">Reference proteome</keyword>
<dbReference type="KEGG" id="pfm:Pyrfu_1635"/>
<accession>G0ECC2</accession>